<evidence type="ECO:0000313" key="2">
    <source>
        <dbReference type="Proteomes" id="UP000009168"/>
    </source>
</evidence>
<dbReference type="InParanoid" id="W7XIT5"/>
<keyword evidence="2" id="KW-1185">Reference proteome</keyword>
<dbReference type="AlphaFoldDB" id="W7XIT5"/>
<dbReference type="Proteomes" id="UP000009168">
    <property type="component" value="Unassembled WGS sequence"/>
</dbReference>
<dbReference type="EMBL" id="GG662646">
    <property type="protein sequence ID" value="EWS73594.1"/>
    <property type="molecule type" value="Genomic_DNA"/>
</dbReference>
<accession>W7XIT5</accession>
<protein>
    <submittedName>
        <fullName evidence="1">Uncharacterized protein</fullName>
    </submittedName>
</protein>
<dbReference type="RefSeq" id="XP_012653876.1">
    <property type="nucleotide sequence ID" value="XM_012798422.1"/>
</dbReference>
<dbReference type="GeneID" id="24441339"/>
<proteinExistence type="predicted"/>
<evidence type="ECO:0000313" key="1">
    <source>
        <dbReference type="EMBL" id="EWS73594.1"/>
    </source>
</evidence>
<reference evidence="2" key="1">
    <citation type="journal article" date="2006" name="PLoS Biol.">
        <title>Macronuclear genome sequence of the ciliate Tetrahymena thermophila, a model eukaryote.</title>
        <authorList>
            <person name="Eisen J.A."/>
            <person name="Coyne R.S."/>
            <person name="Wu M."/>
            <person name="Wu D."/>
            <person name="Thiagarajan M."/>
            <person name="Wortman J.R."/>
            <person name="Badger J.H."/>
            <person name="Ren Q."/>
            <person name="Amedeo P."/>
            <person name="Jones K.M."/>
            <person name="Tallon L.J."/>
            <person name="Delcher A.L."/>
            <person name="Salzberg S.L."/>
            <person name="Silva J.C."/>
            <person name="Haas B.J."/>
            <person name="Majoros W.H."/>
            <person name="Farzad M."/>
            <person name="Carlton J.M."/>
            <person name="Smith R.K. Jr."/>
            <person name="Garg J."/>
            <person name="Pearlman R.E."/>
            <person name="Karrer K.M."/>
            <person name="Sun L."/>
            <person name="Manning G."/>
            <person name="Elde N.C."/>
            <person name="Turkewitz A.P."/>
            <person name="Asai D.J."/>
            <person name="Wilkes D.E."/>
            <person name="Wang Y."/>
            <person name="Cai H."/>
            <person name="Collins K."/>
            <person name="Stewart B.A."/>
            <person name="Lee S.R."/>
            <person name="Wilamowska K."/>
            <person name="Weinberg Z."/>
            <person name="Ruzzo W.L."/>
            <person name="Wloga D."/>
            <person name="Gaertig J."/>
            <person name="Frankel J."/>
            <person name="Tsao C.-C."/>
            <person name="Gorovsky M.A."/>
            <person name="Keeling P.J."/>
            <person name="Waller R.F."/>
            <person name="Patron N.J."/>
            <person name="Cherry J.M."/>
            <person name="Stover N.A."/>
            <person name="Krieger C.J."/>
            <person name="del Toro C."/>
            <person name="Ryder H.F."/>
            <person name="Williamson S.C."/>
            <person name="Barbeau R.A."/>
            <person name="Hamilton E.P."/>
            <person name="Orias E."/>
        </authorList>
    </citation>
    <scope>NUCLEOTIDE SEQUENCE [LARGE SCALE GENOMIC DNA]</scope>
    <source>
        <strain evidence="2">SB210</strain>
    </source>
</reference>
<sequence length="239" mass="28835">MKNINYNFKKQKENTFQQKNSKLSFVFCQEVGIRFISIKSIKLNGFSKCQVIQFHEGCDFNVMLFNIFLQIRIYFFDSKHETHNASVRKICINNVDARKSSLAVLRIFCQKCFNLFNFSRVYQNTKCYSAIILIFNNFNRIIVQTSWHCKFEMFIHSFTNFIPDFTTFDIVYSLIEIKVLARTKILFLIINSDRTKNSIITQISQYSYYNNKDSSCYIQFFRHFQQVFFYQFLTYLYFF</sequence>
<name>W7XIT5_TETTS</name>
<dbReference type="KEGG" id="tet:TTHERM_000997699"/>
<organism evidence="1 2">
    <name type="scientific">Tetrahymena thermophila (strain SB210)</name>
    <dbReference type="NCBI Taxonomy" id="312017"/>
    <lineage>
        <taxon>Eukaryota</taxon>
        <taxon>Sar</taxon>
        <taxon>Alveolata</taxon>
        <taxon>Ciliophora</taxon>
        <taxon>Intramacronucleata</taxon>
        <taxon>Oligohymenophorea</taxon>
        <taxon>Hymenostomatida</taxon>
        <taxon>Tetrahymenina</taxon>
        <taxon>Tetrahymenidae</taxon>
        <taxon>Tetrahymena</taxon>
    </lineage>
</organism>
<gene>
    <name evidence="1" type="ORF">TTHERM_000997699</name>
</gene>